<dbReference type="EMBL" id="CP017562">
    <property type="protein sequence ID" value="APA89008.1"/>
    <property type="molecule type" value="Genomic_DNA"/>
</dbReference>
<protein>
    <submittedName>
        <fullName evidence="1">Uncharacterized protein</fullName>
    </submittedName>
</protein>
<dbReference type="STRING" id="754502.BJG93_27495"/>
<proteinExistence type="predicted"/>
<evidence type="ECO:0000313" key="1">
    <source>
        <dbReference type="EMBL" id="APA89008.1"/>
    </source>
</evidence>
<accession>A0A1I9YS33</accession>
<dbReference type="AlphaFoldDB" id="A0A1I9YS33"/>
<gene>
    <name evidence="1" type="ORF">BJG93_27495</name>
</gene>
<reference evidence="1" key="1">
    <citation type="submission" date="2016-09" db="EMBL/GenBank/DDBJ databases">
        <title>The Complete Genome of Burkholderia sprentiae wsm5005.</title>
        <authorList>
            <person name="De Meyer S."/>
            <person name="Wang P."/>
            <person name="Terpolilli J."/>
        </authorList>
    </citation>
    <scope>NUCLEOTIDE SEQUENCE [LARGE SCALE GENOMIC DNA]</scope>
    <source>
        <strain evidence="1">WSM5005</strain>
    </source>
</reference>
<sequence length="94" mass="10453">MAEDTEMMDVSSPATPDVEELRMLRALVYEGVALARHGPYVARFHRWTVQVSREGRCSAGCFAPVTVEIRHPHGELLERACLVVDGRADRETGS</sequence>
<name>A0A1I9YS33_9BURK</name>
<organism evidence="1">
    <name type="scientific">Paraburkholderia sprentiae WSM5005</name>
    <dbReference type="NCBI Taxonomy" id="754502"/>
    <lineage>
        <taxon>Bacteria</taxon>
        <taxon>Pseudomonadati</taxon>
        <taxon>Pseudomonadota</taxon>
        <taxon>Betaproteobacteria</taxon>
        <taxon>Burkholderiales</taxon>
        <taxon>Burkholderiaceae</taxon>
        <taxon>Paraburkholderia</taxon>
    </lineage>
</organism>